<name>A0AA43Z4X8_9GAMM</name>
<dbReference type="RefSeq" id="WP_165891947.1">
    <property type="nucleotide sequence ID" value="NZ_JAAPAP010000003.1"/>
</dbReference>
<comment type="caution">
    <text evidence="1">The sequence shown here is derived from an EMBL/GenBank/DDBJ whole genome shotgun (WGS) entry which is preliminary data.</text>
</comment>
<reference evidence="1" key="1">
    <citation type="submission" date="2020-03" db="EMBL/GenBank/DDBJ databases">
        <title>Genome assembly of Azotobacter chroococcum W5.</title>
        <authorList>
            <person name="Kannepalli A."/>
        </authorList>
    </citation>
    <scope>NUCLEOTIDE SEQUENCE</scope>
    <source>
        <strain evidence="1">W5</strain>
    </source>
</reference>
<gene>
    <name evidence="1" type="ORF">HA520_05930</name>
</gene>
<proteinExistence type="predicted"/>
<protein>
    <submittedName>
        <fullName evidence="1">Uncharacterized protein</fullName>
    </submittedName>
</protein>
<accession>A0AA43Z4X8</accession>
<organism evidence="1 2">
    <name type="scientific">Azotobacter chroococcum</name>
    <dbReference type="NCBI Taxonomy" id="353"/>
    <lineage>
        <taxon>Bacteria</taxon>
        <taxon>Pseudomonadati</taxon>
        <taxon>Pseudomonadota</taxon>
        <taxon>Gammaproteobacteria</taxon>
        <taxon>Pseudomonadales</taxon>
        <taxon>Pseudomonadaceae</taxon>
        <taxon>Azotobacter</taxon>
    </lineage>
</organism>
<evidence type="ECO:0000313" key="2">
    <source>
        <dbReference type="Proteomes" id="UP000736384"/>
    </source>
</evidence>
<dbReference type="AlphaFoldDB" id="A0AA43Z4X8"/>
<evidence type="ECO:0000313" key="1">
    <source>
        <dbReference type="EMBL" id="NHN76826.1"/>
    </source>
</evidence>
<dbReference type="EMBL" id="JAAPAP010000003">
    <property type="protein sequence ID" value="NHN76826.1"/>
    <property type="molecule type" value="Genomic_DNA"/>
</dbReference>
<dbReference type="Proteomes" id="UP000736384">
    <property type="component" value="Unassembled WGS sequence"/>
</dbReference>
<sequence>MSWLLKRKPWLTLADAAAYLTGSTGEYVTEADLLLLAVEGQLKIAARFTDWTAAIAGTVIEPYSDFFREIIEEDAQPLPHGIEGVFDLRLTTPSMVRLNLKGEIESRAFGLEFNTAIPDRVVRITTLTLPAAAHWVVKSTVLLEFEAEIGSVTRQQCKIFSETSLETSESRSEAQPKSRGYCQEQEILAVLRQLGYDPKALPLRPAGHSGAKADARDLLLARKDLFTDSSFDKAWGRLRASGEIIGGK</sequence>